<protein>
    <submittedName>
        <fullName evidence="1">Uncharacterized protein</fullName>
    </submittedName>
</protein>
<evidence type="ECO:0000313" key="2">
    <source>
        <dbReference type="Proteomes" id="UP000195105"/>
    </source>
</evidence>
<dbReference type="EMBL" id="NGFN01000240">
    <property type="protein sequence ID" value="OUC97821.1"/>
    <property type="molecule type" value="Genomic_DNA"/>
</dbReference>
<name>A0A243RS40_9ACTN</name>
<dbReference type="Proteomes" id="UP000195105">
    <property type="component" value="Unassembled WGS sequence"/>
</dbReference>
<reference evidence="1 2" key="1">
    <citation type="submission" date="2017-05" db="EMBL/GenBank/DDBJ databases">
        <title>Biotechnological potential of actinobacteria isolated from South African environments.</title>
        <authorList>
            <person name="Le Roes-Hill M."/>
            <person name="Prins A."/>
            <person name="Durrell K.A."/>
        </authorList>
    </citation>
    <scope>NUCLEOTIDE SEQUENCE [LARGE SCALE GENOMIC DNA]</scope>
    <source>
        <strain evidence="1 2">HMC13</strain>
    </source>
</reference>
<proteinExistence type="predicted"/>
<keyword evidence="2" id="KW-1185">Reference proteome</keyword>
<comment type="caution">
    <text evidence="1">The sequence shown here is derived from an EMBL/GenBank/DDBJ whole genome shotgun (WGS) entry which is preliminary data.</text>
</comment>
<evidence type="ECO:0000313" key="1">
    <source>
        <dbReference type="EMBL" id="OUC97821.1"/>
    </source>
</evidence>
<sequence length="91" mass="10140">MNGAGPTIGLPHPGYGLRVRLDHSKAKDLAAADFTCSCGRPSEDAFGYDAVEALVIRAERHMRDECPNEHVRAAAAMRSERRKQHARKRRK</sequence>
<accession>A0A243RS40</accession>
<dbReference type="AlphaFoldDB" id="A0A243RS40"/>
<gene>
    <name evidence="1" type="ORF">CA983_30000</name>
</gene>
<dbReference type="RefSeq" id="WP_086603968.1">
    <property type="nucleotide sequence ID" value="NZ_NGFN01000240.1"/>
</dbReference>
<organism evidence="1 2">
    <name type="scientific">Streptomyces swartbergensis</name>
    <dbReference type="NCBI Taxonomy" id="487165"/>
    <lineage>
        <taxon>Bacteria</taxon>
        <taxon>Bacillati</taxon>
        <taxon>Actinomycetota</taxon>
        <taxon>Actinomycetes</taxon>
        <taxon>Kitasatosporales</taxon>
        <taxon>Streptomycetaceae</taxon>
        <taxon>Streptomyces</taxon>
    </lineage>
</organism>